<dbReference type="InterPro" id="IPR010131">
    <property type="entry name" value="MdtP/NodT-like"/>
</dbReference>
<dbReference type="GO" id="GO:0015562">
    <property type="term" value="F:efflux transmembrane transporter activity"/>
    <property type="evidence" value="ECO:0007669"/>
    <property type="project" value="InterPro"/>
</dbReference>
<dbReference type="HOGENOM" id="CLU_012817_13_2_4"/>
<evidence type="ECO:0000313" key="10">
    <source>
        <dbReference type="EMBL" id="ADI30602.1"/>
    </source>
</evidence>
<dbReference type="PANTHER" id="PTHR30203:SF20">
    <property type="entry name" value="MULTIDRUG RESISTANCE OUTER MEMBRANE PROTEIN MDTP-RELATED"/>
    <property type="match status" value="1"/>
</dbReference>
<name>D7DLD1_METV0</name>
<dbReference type="Gene3D" id="2.20.200.10">
    <property type="entry name" value="Outer membrane efflux proteins (OEP)"/>
    <property type="match status" value="1"/>
</dbReference>
<dbReference type="GO" id="GO:0005886">
    <property type="term" value="C:plasma membrane"/>
    <property type="evidence" value="ECO:0007669"/>
    <property type="project" value="UniProtKB-SubCell"/>
</dbReference>
<evidence type="ECO:0000256" key="6">
    <source>
        <dbReference type="ARBA" id="ARBA00023136"/>
    </source>
</evidence>
<keyword evidence="7 9" id="KW-0564">Palmitate</keyword>
<evidence type="ECO:0000256" key="4">
    <source>
        <dbReference type="ARBA" id="ARBA00022692"/>
    </source>
</evidence>
<evidence type="ECO:0000256" key="9">
    <source>
        <dbReference type="RuleBase" id="RU362097"/>
    </source>
</evidence>
<dbReference type="RefSeq" id="WP_013148910.1">
    <property type="nucleotide sequence ID" value="NC_014207.1"/>
</dbReference>
<dbReference type="InterPro" id="IPR003423">
    <property type="entry name" value="OMP_efflux"/>
</dbReference>
<keyword evidence="3 9" id="KW-1134">Transmembrane beta strand</keyword>
<accession>D7DLD1</accession>
<dbReference type="Gene3D" id="1.20.1600.10">
    <property type="entry name" value="Outer membrane efflux proteins (OEP)"/>
    <property type="match status" value="1"/>
</dbReference>
<dbReference type="Pfam" id="PF02321">
    <property type="entry name" value="OEP"/>
    <property type="match status" value="2"/>
</dbReference>
<keyword evidence="11" id="KW-1185">Reference proteome</keyword>
<dbReference type="Proteomes" id="UP000000383">
    <property type="component" value="Chromosome"/>
</dbReference>
<evidence type="ECO:0000256" key="1">
    <source>
        <dbReference type="ARBA" id="ARBA00004370"/>
    </source>
</evidence>
<protein>
    <submittedName>
        <fullName evidence="10">RND efflux system, outer membrane lipoprotein, NodT family</fullName>
    </submittedName>
</protein>
<dbReference type="STRING" id="666681.M301_2237"/>
<evidence type="ECO:0000313" key="11">
    <source>
        <dbReference type="Proteomes" id="UP000000383"/>
    </source>
</evidence>
<proteinExistence type="inferred from homology"/>
<keyword evidence="8 9" id="KW-0449">Lipoprotein</keyword>
<evidence type="ECO:0000256" key="8">
    <source>
        <dbReference type="ARBA" id="ARBA00023288"/>
    </source>
</evidence>
<evidence type="ECO:0000256" key="3">
    <source>
        <dbReference type="ARBA" id="ARBA00022452"/>
    </source>
</evidence>
<dbReference type="SUPFAM" id="SSF56954">
    <property type="entry name" value="Outer membrane efflux proteins (OEP)"/>
    <property type="match status" value="1"/>
</dbReference>
<evidence type="ECO:0000256" key="5">
    <source>
        <dbReference type="ARBA" id="ARBA00022729"/>
    </source>
</evidence>
<organism evidence="10 11">
    <name type="scientific">Methylotenera versatilis (strain 301)</name>
    <dbReference type="NCBI Taxonomy" id="666681"/>
    <lineage>
        <taxon>Bacteria</taxon>
        <taxon>Pseudomonadati</taxon>
        <taxon>Pseudomonadota</taxon>
        <taxon>Betaproteobacteria</taxon>
        <taxon>Nitrosomonadales</taxon>
        <taxon>Methylophilaceae</taxon>
        <taxon>Methylotenera</taxon>
    </lineage>
</organism>
<dbReference type="eggNOG" id="COG1538">
    <property type="taxonomic scope" value="Bacteria"/>
</dbReference>
<dbReference type="KEGG" id="meh:M301_2237"/>
<keyword evidence="6 9" id="KW-0472">Membrane</keyword>
<keyword evidence="4 9" id="KW-0812">Transmembrane</keyword>
<evidence type="ECO:0000256" key="7">
    <source>
        <dbReference type="ARBA" id="ARBA00023139"/>
    </source>
</evidence>
<reference evidence="11" key="1">
    <citation type="submission" date="2010-05" db="EMBL/GenBank/DDBJ databases">
        <title>Complete sequence of Methylotenera sp. 301.</title>
        <authorList>
            <person name="Lucas S."/>
            <person name="Copeland A."/>
            <person name="Lapidus A."/>
            <person name="Cheng J.-F."/>
            <person name="Bruce D."/>
            <person name="Goodwin L."/>
            <person name="Pitluck S."/>
            <person name="Clum A."/>
            <person name="Land M."/>
            <person name="Hauser L."/>
            <person name="Kyrpides N."/>
            <person name="Ivanova N."/>
            <person name="Chistoservova L."/>
            <person name="Kalyuzhnaya M."/>
            <person name="Woyke T."/>
        </authorList>
    </citation>
    <scope>NUCLEOTIDE SEQUENCE [LARGE SCALE GENOMIC DNA]</scope>
    <source>
        <strain evidence="11">301</strain>
    </source>
</reference>
<dbReference type="OrthoDB" id="9770517at2"/>
<dbReference type="AlphaFoldDB" id="D7DLD1"/>
<sequence>MFKFHKFNRSTVIHTARNITAAAGMISLVGCVSMSGINPKAKSTQAVTLKSGQAIASASHIEWPKVDWWKAYHDQQLDALIDKAVSDSPTLRMAQSRVNLVQAYADSIHAETLPNIGGDASAVRQRFTELQFIPPPSAGNWDWDNKMTASIAYDLDLWGRQESIWNASVNETNASKLEVQQVKLELVNAVTRSYVQLAMEYQLRDLAEEYLDEVKQRIAIKQRSMKAGLGTEMEVIEAETPLPLTRAKIEAIDEHIKLLRNQLAALSGQGPGAGDSITRPTMTLEASAGLPDTLQANLVGRRPDVLAHRLHVEAAQENIEGAKKAFYPNINLMGFIGFQALGFGQLLSTAAGIAGAGPAISLPIFDGGRRRGNLSAKTASYDIAVENYNTVLVKALQDVSDQLVIMQSNRKQIQEVDMALASAKKAHHLAEVSYSGGLSNYQHVLDTNNIVIHQQEIRTQLQAVRLDAYAGLMRALGGGTVDETTAKAMPLP</sequence>
<keyword evidence="5" id="KW-0732">Signal</keyword>
<evidence type="ECO:0000256" key="2">
    <source>
        <dbReference type="ARBA" id="ARBA00007613"/>
    </source>
</evidence>
<dbReference type="PROSITE" id="PS51257">
    <property type="entry name" value="PROKAR_LIPOPROTEIN"/>
    <property type="match status" value="1"/>
</dbReference>
<dbReference type="NCBIfam" id="TIGR01845">
    <property type="entry name" value="outer_NodT"/>
    <property type="match status" value="1"/>
</dbReference>
<comment type="subcellular location">
    <subcellularLocation>
        <location evidence="9">Cell membrane</location>
        <topology evidence="9">Lipid-anchor</topology>
    </subcellularLocation>
    <subcellularLocation>
        <location evidence="1">Membrane</location>
    </subcellularLocation>
</comment>
<gene>
    <name evidence="10" type="ordered locus">M301_2237</name>
</gene>
<dbReference type="PANTHER" id="PTHR30203">
    <property type="entry name" value="OUTER MEMBRANE CATION EFFLUX PROTEIN"/>
    <property type="match status" value="1"/>
</dbReference>
<comment type="similarity">
    <text evidence="2 9">Belongs to the outer membrane factor (OMF) (TC 1.B.17) family.</text>
</comment>
<reference evidence="10 11" key="2">
    <citation type="journal article" date="2011" name="J. Bacteriol.">
        <title>Genomes of three methylotrophs from a single niche uncover genetic and metabolic divergence of Methylophilaceae.</title>
        <authorList>
            <person name="Lapidus A."/>
            <person name="Clum A."/>
            <person name="Labutti K."/>
            <person name="Kaluzhnaya M.G."/>
            <person name="Lim S."/>
            <person name="Beck D.A."/>
            <person name="Glavina Del Rio T."/>
            <person name="Nolan M."/>
            <person name="Mavromatis K."/>
            <person name="Huntemann M."/>
            <person name="Lucas S."/>
            <person name="Lidstrom M.E."/>
            <person name="Ivanova N."/>
            <person name="Chistoserdova L."/>
        </authorList>
    </citation>
    <scope>NUCLEOTIDE SEQUENCE [LARGE SCALE GENOMIC DNA]</scope>
    <source>
        <strain evidence="10 11">301</strain>
    </source>
</reference>
<dbReference type="EMBL" id="CP002056">
    <property type="protein sequence ID" value="ADI30602.1"/>
    <property type="molecule type" value="Genomic_DNA"/>
</dbReference>